<keyword evidence="1" id="KW-1133">Transmembrane helix</keyword>
<feature type="transmembrane region" description="Helical" evidence="1">
    <location>
        <begin position="14"/>
        <end position="35"/>
    </location>
</feature>
<gene>
    <name evidence="2" type="ORF">B296_00021006</name>
</gene>
<dbReference type="PANTHER" id="PTHR31384:SF9">
    <property type="entry name" value="AUXIN RESPONSE FACTOR 19"/>
    <property type="match status" value="1"/>
</dbReference>
<dbReference type="InterPro" id="IPR044835">
    <property type="entry name" value="ARF_plant"/>
</dbReference>
<evidence type="ECO:0008006" key="4">
    <source>
        <dbReference type="Google" id="ProtNLM"/>
    </source>
</evidence>
<keyword evidence="1" id="KW-0812">Transmembrane</keyword>
<dbReference type="GO" id="GO:0009725">
    <property type="term" value="P:response to hormone"/>
    <property type="evidence" value="ECO:0007669"/>
    <property type="project" value="InterPro"/>
</dbReference>
<evidence type="ECO:0000256" key="1">
    <source>
        <dbReference type="SAM" id="Phobius"/>
    </source>
</evidence>
<evidence type="ECO:0000313" key="2">
    <source>
        <dbReference type="EMBL" id="RRT78362.1"/>
    </source>
</evidence>
<comment type="caution">
    <text evidence="2">The sequence shown here is derived from an EMBL/GenBank/DDBJ whole genome shotgun (WGS) entry which is preliminary data.</text>
</comment>
<name>A0A427AQ50_ENSVE</name>
<dbReference type="PANTHER" id="PTHR31384">
    <property type="entry name" value="AUXIN RESPONSE FACTOR 4-RELATED"/>
    <property type="match status" value="1"/>
</dbReference>
<dbReference type="Proteomes" id="UP000287651">
    <property type="component" value="Unassembled WGS sequence"/>
</dbReference>
<accession>A0A427AQ50</accession>
<keyword evidence="1" id="KW-0472">Membrane</keyword>
<proteinExistence type="predicted"/>
<organism evidence="2 3">
    <name type="scientific">Ensete ventricosum</name>
    <name type="common">Abyssinian banana</name>
    <name type="synonym">Musa ensete</name>
    <dbReference type="NCBI Taxonomy" id="4639"/>
    <lineage>
        <taxon>Eukaryota</taxon>
        <taxon>Viridiplantae</taxon>
        <taxon>Streptophyta</taxon>
        <taxon>Embryophyta</taxon>
        <taxon>Tracheophyta</taxon>
        <taxon>Spermatophyta</taxon>
        <taxon>Magnoliopsida</taxon>
        <taxon>Liliopsida</taxon>
        <taxon>Zingiberales</taxon>
        <taxon>Musaceae</taxon>
        <taxon>Ensete</taxon>
    </lineage>
</organism>
<reference evidence="2 3" key="1">
    <citation type="journal article" date="2014" name="Agronomy (Basel)">
        <title>A Draft Genome Sequence for Ensete ventricosum, the Drought-Tolerant Tree Against Hunger.</title>
        <authorList>
            <person name="Harrison J."/>
            <person name="Moore K.A."/>
            <person name="Paszkiewicz K."/>
            <person name="Jones T."/>
            <person name="Grant M."/>
            <person name="Ambacheew D."/>
            <person name="Muzemil S."/>
            <person name="Studholme D.J."/>
        </authorList>
    </citation>
    <scope>NUCLEOTIDE SEQUENCE [LARGE SCALE GENOMIC DNA]</scope>
</reference>
<sequence length="128" mass="14128">MVVAGERTTINKELWYACAGPLVAIPPVGSLVVYFPQGHSEQVMQNTRVAASMQKDIDAHIPNYPNLPSKLICLLHNVTLHADPDTDEVYAQITLQPVNTVSVVVFSIDASIILHHVTHVYSKLIIQF</sequence>
<evidence type="ECO:0000313" key="3">
    <source>
        <dbReference type="Proteomes" id="UP000287651"/>
    </source>
</evidence>
<dbReference type="GO" id="GO:0003677">
    <property type="term" value="F:DNA binding"/>
    <property type="evidence" value="ECO:0007669"/>
    <property type="project" value="InterPro"/>
</dbReference>
<dbReference type="EMBL" id="AMZH03001696">
    <property type="protein sequence ID" value="RRT78362.1"/>
    <property type="molecule type" value="Genomic_DNA"/>
</dbReference>
<protein>
    <recommendedName>
        <fullName evidence="4">Auxin response factor domain-containing protein</fullName>
    </recommendedName>
</protein>
<dbReference type="AlphaFoldDB" id="A0A427AQ50"/>
<dbReference type="GO" id="GO:0006355">
    <property type="term" value="P:regulation of DNA-templated transcription"/>
    <property type="evidence" value="ECO:0007669"/>
    <property type="project" value="InterPro"/>
</dbReference>